<dbReference type="RefSeq" id="WP_077130331.1">
    <property type="nucleotide sequence ID" value="NZ_CP014263.1"/>
</dbReference>
<evidence type="ECO:0000313" key="1">
    <source>
        <dbReference type="EMBL" id="AQG78888.1"/>
    </source>
</evidence>
<reference evidence="1 2" key="1">
    <citation type="submission" date="2016-01" db="EMBL/GenBank/DDBJ databases">
        <authorList>
            <person name="Oliw E.H."/>
        </authorList>
    </citation>
    <scope>NUCLEOTIDE SEQUENCE [LARGE SCALE GENOMIC DNA]</scope>
    <source>
        <strain evidence="1 2">DY10</strain>
    </source>
</reference>
<dbReference type="AlphaFoldDB" id="A0A1P9WU65"/>
<dbReference type="OrthoDB" id="9914562at2"/>
<dbReference type="Proteomes" id="UP000187941">
    <property type="component" value="Chromosome"/>
</dbReference>
<keyword evidence="2" id="KW-1185">Reference proteome</keyword>
<protein>
    <submittedName>
        <fullName evidence="1">Uncharacterized protein</fullName>
    </submittedName>
</protein>
<proteinExistence type="predicted"/>
<organism evidence="1 2">
    <name type="scientific">Spirosoma montaniterrae</name>
    <dbReference type="NCBI Taxonomy" id="1178516"/>
    <lineage>
        <taxon>Bacteria</taxon>
        <taxon>Pseudomonadati</taxon>
        <taxon>Bacteroidota</taxon>
        <taxon>Cytophagia</taxon>
        <taxon>Cytophagales</taxon>
        <taxon>Cytophagaceae</taxon>
        <taxon>Spirosoma</taxon>
    </lineage>
</organism>
<gene>
    <name evidence="1" type="ORF">AWR27_05840</name>
</gene>
<dbReference type="EMBL" id="CP014263">
    <property type="protein sequence ID" value="AQG78888.1"/>
    <property type="molecule type" value="Genomic_DNA"/>
</dbReference>
<sequence length="131" mass="14157">MKTTKSPSPFVGCWETKWSVCNGGWAGAWLALKADVVNPTQLTGAWGGHTDANGYEHSGFLVGKLDKAGKVLAGTWYEIIYEDNLACPTLSYSGTFRFTLTGPDAFAGEWTDADGPNKGCTNKMQWNGTRV</sequence>
<dbReference type="STRING" id="1178516.AWR27_05840"/>
<name>A0A1P9WU65_9BACT</name>
<dbReference type="KEGG" id="smon:AWR27_05840"/>
<evidence type="ECO:0000313" key="2">
    <source>
        <dbReference type="Proteomes" id="UP000187941"/>
    </source>
</evidence>
<accession>A0A1P9WU65</accession>